<dbReference type="AlphaFoldDB" id="A0A180GB48"/>
<reference evidence="3" key="1">
    <citation type="submission" date="2009-11" db="EMBL/GenBank/DDBJ databases">
        <authorList>
            <consortium name="The Broad Institute Genome Sequencing Platform"/>
            <person name="Ward D."/>
            <person name="Feldgarden M."/>
            <person name="Earl A."/>
            <person name="Young S.K."/>
            <person name="Zeng Q."/>
            <person name="Koehrsen M."/>
            <person name="Alvarado L."/>
            <person name="Berlin A."/>
            <person name="Bochicchio J."/>
            <person name="Borenstein D."/>
            <person name="Chapman S.B."/>
            <person name="Chen Z."/>
            <person name="Engels R."/>
            <person name="Freedman E."/>
            <person name="Gellesch M."/>
            <person name="Goldberg J."/>
            <person name="Griggs A."/>
            <person name="Gujja S."/>
            <person name="Heilman E."/>
            <person name="Heiman D."/>
            <person name="Hepburn T."/>
            <person name="Howarth C."/>
            <person name="Jen D."/>
            <person name="Larson L."/>
            <person name="Lewis B."/>
            <person name="Mehta T."/>
            <person name="Park D."/>
            <person name="Pearson M."/>
            <person name="Roberts A."/>
            <person name="Saif S."/>
            <person name="Shea T."/>
            <person name="Shenoy N."/>
            <person name="Sisk P."/>
            <person name="Stolte C."/>
            <person name="Sykes S."/>
            <person name="Thomson T."/>
            <person name="Walk T."/>
            <person name="White J."/>
            <person name="Yandava C."/>
            <person name="Izard J."/>
            <person name="Baranova O.V."/>
            <person name="Blanton J.M."/>
            <person name="Tanner A.C."/>
            <person name="Dewhirst F.E."/>
            <person name="Haas B."/>
            <person name="Nusbaum C."/>
            <person name="Birren B."/>
        </authorList>
    </citation>
    <scope>NUCLEOTIDE SEQUENCE [LARGE SCALE GENOMIC DNA]</scope>
    <source>
        <strain evidence="3">1-1 BBBD Race 1</strain>
    </source>
</reference>
<reference evidence="4 5" key="3">
    <citation type="journal article" date="2017" name="G3 (Bethesda)">
        <title>Comparative analysis highlights variable genome content of wheat rusts and divergence of the mating loci.</title>
        <authorList>
            <person name="Cuomo C.A."/>
            <person name="Bakkeren G."/>
            <person name="Khalil H.B."/>
            <person name="Panwar V."/>
            <person name="Joly D."/>
            <person name="Linning R."/>
            <person name="Sakthikumar S."/>
            <person name="Song X."/>
            <person name="Adiconis X."/>
            <person name="Fan L."/>
            <person name="Goldberg J.M."/>
            <person name="Levin J.Z."/>
            <person name="Young S."/>
            <person name="Zeng Q."/>
            <person name="Anikster Y."/>
            <person name="Bruce M."/>
            <person name="Wang M."/>
            <person name="Yin C."/>
            <person name="McCallum B."/>
            <person name="Szabo L.J."/>
            <person name="Hulbert S."/>
            <person name="Chen X."/>
            <person name="Fellers J.P."/>
        </authorList>
    </citation>
    <scope>NUCLEOTIDE SEQUENCE</scope>
    <source>
        <strain evidence="4">isolate 1-1 / race 1 (BBBD)</strain>
        <strain evidence="5">Isolate 1-1 / race 1 (BBBD)</strain>
    </source>
</reference>
<accession>A0A180GB48</accession>
<dbReference type="Proteomes" id="UP000005240">
    <property type="component" value="Unassembled WGS sequence"/>
</dbReference>
<protein>
    <recommendedName>
        <fullName evidence="2">DUF8040 domain-containing protein</fullName>
    </recommendedName>
</protein>
<dbReference type="Pfam" id="PF26138">
    <property type="entry name" value="DUF8040"/>
    <property type="match status" value="1"/>
</dbReference>
<keyword evidence="5" id="KW-1185">Reference proteome</keyword>
<dbReference type="PANTHER" id="PTHR22930:SF221">
    <property type="entry name" value="NUCLEASE HARBI1"/>
    <property type="match status" value="1"/>
</dbReference>
<evidence type="ECO:0000313" key="4">
    <source>
        <dbReference type="EnsemblFungi" id="PTTG_28493-t43_1-p1"/>
    </source>
</evidence>
<organism evidence="3">
    <name type="scientific">Puccinia triticina (isolate 1-1 / race 1 (BBBD))</name>
    <name type="common">Brown leaf rust fungus</name>
    <dbReference type="NCBI Taxonomy" id="630390"/>
    <lineage>
        <taxon>Eukaryota</taxon>
        <taxon>Fungi</taxon>
        <taxon>Dikarya</taxon>
        <taxon>Basidiomycota</taxon>
        <taxon>Pucciniomycotina</taxon>
        <taxon>Pucciniomycetes</taxon>
        <taxon>Pucciniales</taxon>
        <taxon>Pucciniaceae</taxon>
        <taxon>Puccinia</taxon>
    </lineage>
</organism>
<dbReference type="OrthoDB" id="2505551at2759"/>
<evidence type="ECO:0000313" key="5">
    <source>
        <dbReference type="Proteomes" id="UP000005240"/>
    </source>
</evidence>
<evidence type="ECO:0000259" key="2">
    <source>
        <dbReference type="Pfam" id="PF26138"/>
    </source>
</evidence>
<feature type="domain" description="DUF8040" evidence="2">
    <location>
        <begin position="53"/>
        <end position="144"/>
    </location>
</feature>
<feature type="region of interest" description="Disordered" evidence="1">
    <location>
        <begin position="278"/>
        <end position="303"/>
    </location>
</feature>
<dbReference type="EMBL" id="ADAS02000115">
    <property type="protein sequence ID" value="OAV89880.1"/>
    <property type="molecule type" value="Genomic_DNA"/>
</dbReference>
<dbReference type="InterPro" id="IPR058353">
    <property type="entry name" value="DUF8040"/>
</dbReference>
<sequence length="329" mass="37996">MDIDSTENNQMARLRQQEQMKRKRRFLLFLVSIIGLRQWSRLHHREPYNDAIFGGAAYIKHILGGNARRAQAMLRLSIDTFKGCSVELDSINYEPVSRILSMDKQLGIFLYIVGQNATNRQAQDQFQHSGETISRVFHHIIRLLLQLKSKYIVTPNPKFTHKVILDNPKFSPFFDGCIGALDGCHIPACVPEHLAGPYQNRKGCLAQNVLGVVHACNSFVFRPETKEELYNLRHSMMQNVVERTFGTWKKRFPILVHPLEYSLKTQRDLVIVLDANECAPTGEDDPPPDEDDEEEVLSRARERAANNSWRDRIAQDMWNQYRSYLASRT</sequence>
<reference evidence="3" key="2">
    <citation type="submission" date="2016-05" db="EMBL/GenBank/DDBJ databases">
        <title>Comparative analysis highlights variable genome content of wheat rusts and divergence of the mating loci.</title>
        <authorList>
            <person name="Cuomo C.A."/>
            <person name="Bakkeren G."/>
            <person name="Szabo L."/>
            <person name="Khalil H."/>
            <person name="Joly D."/>
            <person name="Goldberg J."/>
            <person name="Young S."/>
            <person name="Zeng Q."/>
            <person name="Fellers J."/>
        </authorList>
    </citation>
    <scope>NUCLEOTIDE SEQUENCE [LARGE SCALE GENOMIC DNA]</scope>
    <source>
        <strain evidence="3">1-1 BBBD Race 1</strain>
    </source>
</reference>
<evidence type="ECO:0000313" key="3">
    <source>
        <dbReference type="EMBL" id="OAV89880.1"/>
    </source>
</evidence>
<dbReference type="InterPro" id="IPR045249">
    <property type="entry name" value="HARBI1-like"/>
</dbReference>
<proteinExistence type="predicted"/>
<dbReference type="EnsemblFungi" id="PTTG_28493-t43_1">
    <property type="protein sequence ID" value="PTTG_28493-t43_1-p1"/>
    <property type="gene ID" value="PTTG_28493"/>
</dbReference>
<reference evidence="4" key="4">
    <citation type="submission" date="2025-05" db="UniProtKB">
        <authorList>
            <consortium name="EnsemblFungi"/>
        </authorList>
    </citation>
    <scope>IDENTIFICATION</scope>
    <source>
        <strain evidence="4">isolate 1-1 / race 1 (BBBD)</strain>
    </source>
</reference>
<name>A0A180GB48_PUCT1</name>
<evidence type="ECO:0000256" key="1">
    <source>
        <dbReference type="SAM" id="MobiDB-lite"/>
    </source>
</evidence>
<dbReference type="PANTHER" id="PTHR22930">
    <property type="match status" value="1"/>
</dbReference>
<gene>
    <name evidence="3" type="ORF">PTTG_28493</name>
</gene>
<feature type="compositionally biased region" description="Acidic residues" evidence="1">
    <location>
        <begin position="282"/>
        <end position="295"/>
    </location>
</feature>
<dbReference type="VEuPathDB" id="FungiDB:PTTG_28493"/>